<accession>A0A2A7N0H4</accession>
<dbReference type="Pfam" id="PF26580">
    <property type="entry name" value="Mtb12_C"/>
    <property type="match status" value="1"/>
</dbReference>
<keyword evidence="5" id="KW-1185">Reference proteome</keyword>
<evidence type="ECO:0000256" key="2">
    <source>
        <dbReference type="ARBA" id="ARBA00093774"/>
    </source>
</evidence>
<proteinExistence type="inferred from homology"/>
<sequence length="137" mass="14047">MVAPPAPAPVAAPLPPAQALIDVLARLSDPAVAGADKVGLVELATADDAAALDKFGKALADNGALPLSFEATDLKWSEADPGNVVAAVDVTTANDPPGKFSFPMEFTPVRDGWQLTRKTADLLLQFGDSATASTPPR</sequence>
<feature type="domain" description="Low molecular weight antigen MTB12-like C-terminal" evidence="3">
    <location>
        <begin position="13"/>
        <end position="129"/>
    </location>
</feature>
<reference evidence="4 5" key="1">
    <citation type="submission" date="2017-10" db="EMBL/GenBank/DDBJ databases">
        <title>The new phylogeny of genus Mycobacterium.</title>
        <authorList>
            <person name="Tortoli E."/>
            <person name="Trovato A."/>
            <person name="Cirillo D.M."/>
        </authorList>
    </citation>
    <scope>NUCLEOTIDE SEQUENCE [LARGE SCALE GENOMIC DNA]</scope>
    <source>
        <strain evidence="4 5">CCUG37673</strain>
    </source>
</reference>
<gene>
    <name evidence="4" type="ORF">CQY20_16720</name>
</gene>
<evidence type="ECO:0000256" key="1">
    <source>
        <dbReference type="ARBA" id="ARBA00022729"/>
    </source>
</evidence>
<dbReference type="InterPro" id="IPR058644">
    <property type="entry name" value="Mtb12-like_C"/>
</dbReference>
<evidence type="ECO:0000313" key="5">
    <source>
        <dbReference type="Proteomes" id="UP000220914"/>
    </source>
</evidence>
<dbReference type="EMBL" id="PDCP01000028">
    <property type="protein sequence ID" value="PEG37247.1"/>
    <property type="molecule type" value="Genomic_DNA"/>
</dbReference>
<name>A0A2A7N0H4_MYCAG</name>
<dbReference type="Proteomes" id="UP000220914">
    <property type="component" value="Unassembled WGS sequence"/>
</dbReference>
<dbReference type="AlphaFoldDB" id="A0A2A7N0H4"/>
<evidence type="ECO:0000259" key="3">
    <source>
        <dbReference type="Pfam" id="PF26580"/>
    </source>
</evidence>
<dbReference type="OrthoDB" id="4752301at2"/>
<evidence type="ECO:0000313" key="4">
    <source>
        <dbReference type="EMBL" id="PEG37247.1"/>
    </source>
</evidence>
<comment type="caution">
    <text evidence="4">The sequence shown here is derived from an EMBL/GenBank/DDBJ whole genome shotgun (WGS) entry which is preliminary data.</text>
</comment>
<protein>
    <recommendedName>
        <fullName evidence="3">Low molecular weight antigen MTB12-like C-terminal domain-containing protein</fullName>
    </recommendedName>
</protein>
<comment type="similarity">
    <text evidence="2">Belongs to the MTB12 family.</text>
</comment>
<organism evidence="4 5">
    <name type="scientific">Mycolicibacterium agri</name>
    <name type="common">Mycobacterium agri</name>
    <dbReference type="NCBI Taxonomy" id="36811"/>
    <lineage>
        <taxon>Bacteria</taxon>
        <taxon>Bacillati</taxon>
        <taxon>Actinomycetota</taxon>
        <taxon>Actinomycetes</taxon>
        <taxon>Mycobacteriales</taxon>
        <taxon>Mycobacteriaceae</taxon>
        <taxon>Mycolicibacterium</taxon>
    </lineage>
</organism>
<keyword evidence="1" id="KW-0732">Signal</keyword>